<name>A0A645ISI6_9ZZZZ</name>
<proteinExistence type="predicted"/>
<evidence type="ECO:0000313" key="1">
    <source>
        <dbReference type="EMBL" id="MPN54355.1"/>
    </source>
</evidence>
<dbReference type="EMBL" id="VSSQ01122500">
    <property type="protein sequence ID" value="MPN54355.1"/>
    <property type="molecule type" value="Genomic_DNA"/>
</dbReference>
<reference evidence="1" key="1">
    <citation type="submission" date="2019-08" db="EMBL/GenBank/DDBJ databases">
        <authorList>
            <person name="Kucharzyk K."/>
            <person name="Murdoch R.W."/>
            <person name="Higgins S."/>
            <person name="Loffler F."/>
        </authorList>
    </citation>
    <scope>NUCLEOTIDE SEQUENCE</scope>
</reference>
<accession>A0A645ISI6</accession>
<gene>
    <name evidence="1" type="ORF">SDC9_202025</name>
</gene>
<sequence length="126" mass="14061">MLPDALDRTMLICLYPGFLNLNTILLQLDGMMMEILDQLLNLLPVMSFPARRSLNLSQVFSVFRGRYAVPGTENPVERIEAGEPIVNSNTGDRTAGVFQIMDGMVQPQVIHVLDEARTKQPFDVLG</sequence>
<organism evidence="1">
    <name type="scientific">bioreactor metagenome</name>
    <dbReference type="NCBI Taxonomy" id="1076179"/>
    <lineage>
        <taxon>unclassified sequences</taxon>
        <taxon>metagenomes</taxon>
        <taxon>ecological metagenomes</taxon>
    </lineage>
</organism>
<comment type="caution">
    <text evidence="1">The sequence shown here is derived from an EMBL/GenBank/DDBJ whole genome shotgun (WGS) entry which is preliminary data.</text>
</comment>
<protein>
    <submittedName>
        <fullName evidence="1">Uncharacterized protein</fullName>
    </submittedName>
</protein>
<dbReference type="AlphaFoldDB" id="A0A645ISI6"/>